<evidence type="ECO:0000313" key="2">
    <source>
        <dbReference type="EMBL" id="GJT16595.1"/>
    </source>
</evidence>
<feature type="region of interest" description="Disordered" evidence="1">
    <location>
        <begin position="181"/>
        <end position="203"/>
    </location>
</feature>
<accession>A0ABQ5BP80</accession>
<evidence type="ECO:0000256" key="1">
    <source>
        <dbReference type="SAM" id="MobiDB-lite"/>
    </source>
</evidence>
<evidence type="ECO:0000313" key="3">
    <source>
        <dbReference type="Proteomes" id="UP001151760"/>
    </source>
</evidence>
<gene>
    <name evidence="2" type="ORF">Tco_0875301</name>
</gene>
<dbReference type="Proteomes" id="UP001151760">
    <property type="component" value="Unassembled WGS sequence"/>
</dbReference>
<protein>
    <submittedName>
        <fullName evidence="2">Uncharacterized protein</fullName>
    </submittedName>
</protein>
<comment type="caution">
    <text evidence="2">The sequence shown here is derived from an EMBL/GenBank/DDBJ whole genome shotgun (WGS) entry which is preliminary data.</text>
</comment>
<reference evidence="2" key="2">
    <citation type="submission" date="2022-01" db="EMBL/GenBank/DDBJ databases">
        <authorList>
            <person name="Yamashiro T."/>
            <person name="Shiraishi A."/>
            <person name="Satake H."/>
            <person name="Nakayama K."/>
        </authorList>
    </citation>
    <scope>NUCLEOTIDE SEQUENCE</scope>
</reference>
<organism evidence="2 3">
    <name type="scientific">Tanacetum coccineum</name>
    <dbReference type="NCBI Taxonomy" id="301880"/>
    <lineage>
        <taxon>Eukaryota</taxon>
        <taxon>Viridiplantae</taxon>
        <taxon>Streptophyta</taxon>
        <taxon>Embryophyta</taxon>
        <taxon>Tracheophyta</taxon>
        <taxon>Spermatophyta</taxon>
        <taxon>Magnoliopsida</taxon>
        <taxon>eudicotyledons</taxon>
        <taxon>Gunneridae</taxon>
        <taxon>Pentapetalae</taxon>
        <taxon>asterids</taxon>
        <taxon>campanulids</taxon>
        <taxon>Asterales</taxon>
        <taxon>Asteraceae</taxon>
        <taxon>Asteroideae</taxon>
        <taxon>Anthemideae</taxon>
        <taxon>Anthemidinae</taxon>
        <taxon>Tanacetum</taxon>
    </lineage>
</organism>
<name>A0ABQ5BP80_9ASTR</name>
<proteinExistence type="predicted"/>
<reference evidence="2" key="1">
    <citation type="journal article" date="2022" name="Int. J. Mol. Sci.">
        <title>Draft Genome of Tanacetum Coccineum: Genomic Comparison of Closely Related Tanacetum-Family Plants.</title>
        <authorList>
            <person name="Yamashiro T."/>
            <person name="Shiraishi A."/>
            <person name="Nakayama K."/>
            <person name="Satake H."/>
        </authorList>
    </citation>
    <scope>NUCLEOTIDE SEQUENCE</scope>
</reference>
<keyword evidence="3" id="KW-1185">Reference proteome</keyword>
<sequence length="545" mass="63552">MFHDQGSNKEDPWRQQQVIEGCRDKEKKGFHVLVFQTEADSVLDHTLLAGVRGHVDSARHKTQVWEILLLHQIRSIFRFSSSVITTLEPTEVRRSREGKLLGFQAQESFFRIMLHGGYFEYWKAGLVVVYPTKEIQRNVIVRGMLILDEFLTEEIYATDDFKEYETVFLNVVVPMNQPQPVVSTQGTHGSIRRAHRTPTVSTAKKTDELKDDEMGSLETRIEQMQTSIPTTPRSPRINLSSNKDITQELTDTVLVLTTTTSKDPHSKRRITTETIIEDRDAFQAEALALISNEFNAQTPKIIEELFMNYVKNNVIHVHPTTTTSTETTSSVNLQQLDDAFHSRGHDDHQEDDAPPEGEKRVKILRRLKAQSMQEELDAWVEETVIDEDEVIPKDETPELITKLQNVDGYVVTIFNRTRIEVTLKDMLSNQFKNAEEYAYHLEQATDFMENQIVWESIQEDIRRPVPKPLVFFRPQRNPNEPPRYFYNKDLFFLMNKNTKEKKYIPSLHKIYAERFPKADLEEKMNLWIRKEFNNFNEVARLTIQH</sequence>
<dbReference type="EMBL" id="BQNB010013487">
    <property type="protein sequence ID" value="GJT16595.1"/>
    <property type="molecule type" value="Genomic_DNA"/>
</dbReference>